<reference evidence="4" key="1">
    <citation type="submission" date="2021-03" db="EMBL/GenBank/DDBJ databases">
        <title>Leucobacter chromiisoli sp. nov., isolated from chromium-containing soil of chemical plant.</title>
        <authorList>
            <person name="Xu Z."/>
        </authorList>
    </citation>
    <scope>NUCLEOTIDE SEQUENCE</scope>
    <source>
        <strain evidence="4">S27</strain>
    </source>
</reference>
<dbReference type="InterPro" id="IPR036291">
    <property type="entry name" value="NAD(P)-bd_dom_sf"/>
</dbReference>
<proteinExistence type="inferred from homology"/>
<name>A0A939MMB8_9MICO</name>
<evidence type="ECO:0000313" key="5">
    <source>
        <dbReference type="Proteomes" id="UP000664382"/>
    </source>
</evidence>
<feature type="domain" description="DUF1731" evidence="3">
    <location>
        <begin position="247"/>
        <end position="294"/>
    </location>
</feature>
<dbReference type="Pfam" id="PF01370">
    <property type="entry name" value="Epimerase"/>
    <property type="match status" value="1"/>
</dbReference>
<dbReference type="Gene3D" id="3.40.50.720">
    <property type="entry name" value="NAD(P)-binding Rossmann-like Domain"/>
    <property type="match status" value="1"/>
</dbReference>
<protein>
    <submittedName>
        <fullName evidence="4">TIGR01777 family oxidoreductase</fullName>
    </submittedName>
</protein>
<dbReference type="Proteomes" id="UP000664382">
    <property type="component" value="Unassembled WGS sequence"/>
</dbReference>
<dbReference type="InterPro" id="IPR010099">
    <property type="entry name" value="SDR39U1"/>
</dbReference>
<dbReference type="SUPFAM" id="SSF51735">
    <property type="entry name" value="NAD(P)-binding Rossmann-fold domains"/>
    <property type="match status" value="1"/>
</dbReference>
<dbReference type="PANTHER" id="PTHR11092:SF0">
    <property type="entry name" value="EPIMERASE FAMILY PROTEIN SDR39U1"/>
    <property type="match status" value="1"/>
</dbReference>
<dbReference type="InterPro" id="IPR013549">
    <property type="entry name" value="DUF1731"/>
</dbReference>
<comment type="caution">
    <text evidence="4">The sequence shown here is derived from an EMBL/GenBank/DDBJ whole genome shotgun (WGS) entry which is preliminary data.</text>
</comment>
<dbReference type="PANTHER" id="PTHR11092">
    <property type="entry name" value="SUGAR NUCLEOTIDE EPIMERASE RELATED"/>
    <property type="match status" value="1"/>
</dbReference>
<organism evidence="4 5">
    <name type="scientific">Leucobacter weissii</name>
    <dbReference type="NCBI Taxonomy" id="1983706"/>
    <lineage>
        <taxon>Bacteria</taxon>
        <taxon>Bacillati</taxon>
        <taxon>Actinomycetota</taxon>
        <taxon>Actinomycetes</taxon>
        <taxon>Micrococcales</taxon>
        <taxon>Microbacteriaceae</taxon>
        <taxon>Leucobacter</taxon>
    </lineage>
</organism>
<sequence length="297" mass="31465">MSRHIVIAGSSGLIGGAVVAALREAGDRVTRLVRRSPSGVDEAQWSPADGRLDPALLDGADAVISLGGASVGRLPWTSRYRDEILRSRLDATRTIVRALDALGGDPPPLLSASGAGFYGSAPGAVLTERSPAGTTFLARVCVQWEHEARKIEHRTRVALLRTAPVIHRDGVLKPMITLTRSGLGGPLGGGRQIWPWISLEDEVRGILHVLERGLAGPINFTGPEPASQNRIGRALAEELHRPYWLPAPAWGLRLVLSPAATESLLTSDADVRPDALTGSGFVFSHPTPERAIAAALG</sequence>
<gene>
    <name evidence="4" type="ORF">J4H92_11160</name>
</gene>
<evidence type="ECO:0000259" key="2">
    <source>
        <dbReference type="Pfam" id="PF01370"/>
    </source>
</evidence>
<dbReference type="NCBIfam" id="TIGR01777">
    <property type="entry name" value="yfcH"/>
    <property type="match status" value="1"/>
</dbReference>
<feature type="domain" description="NAD-dependent epimerase/dehydratase" evidence="2">
    <location>
        <begin position="5"/>
        <end position="213"/>
    </location>
</feature>
<comment type="similarity">
    <text evidence="1">Belongs to the NAD(P)-dependent epimerase/dehydratase family. SDR39U1 subfamily.</text>
</comment>
<accession>A0A939MMB8</accession>
<evidence type="ECO:0000256" key="1">
    <source>
        <dbReference type="ARBA" id="ARBA00009353"/>
    </source>
</evidence>
<dbReference type="EMBL" id="JAGDYM010000013">
    <property type="protein sequence ID" value="MBO1902505.1"/>
    <property type="molecule type" value="Genomic_DNA"/>
</dbReference>
<evidence type="ECO:0000313" key="4">
    <source>
        <dbReference type="EMBL" id="MBO1902505.1"/>
    </source>
</evidence>
<dbReference type="Pfam" id="PF08338">
    <property type="entry name" value="DUF1731"/>
    <property type="match status" value="1"/>
</dbReference>
<evidence type="ECO:0000259" key="3">
    <source>
        <dbReference type="Pfam" id="PF08338"/>
    </source>
</evidence>
<keyword evidence="5" id="KW-1185">Reference proteome</keyword>
<dbReference type="AlphaFoldDB" id="A0A939MMB8"/>
<dbReference type="InterPro" id="IPR001509">
    <property type="entry name" value="Epimerase_deHydtase"/>
</dbReference>
<dbReference type="RefSeq" id="WP_208098273.1">
    <property type="nucleotide sequence ID" value="NZ_JAGDYM010000013.1"/>
</dbReference>